<sequence>MVSSTLGSGTRIGWKRRSRAGSFSMLVRYSSRVVAPMTCSSPRARAGLSMLPAPAEPSEPPALTTVCSSSTNTSTESEFSRISSMTFFSRSSKSPR</sequence>
<reference evidence="2" key="1">
    <citation type="submission" date="2020-05" db="EMBL/GenBank/DDBJ databases">
        <authorList>
            <person name="Chiriac C."/>
            <person name="Salcher M."/>
            <person name="Ghai R."/>
            <person name="Kavagutti S V."/>
        </authorList>
    </citation>
    <scope>NUCLEOTIDE SEQUENCE</scope>
</reference>
<organism evidence="2">
    <name type="scientific">freshwater metagenome</name>
    <dbReference type="NCBI Taxonomy" id="449393"/>
    <lineage>
        <taxon>unclassified sequences</taxon>
        <taxon>metagenomes</taxon>
        <taxon>ecological metagenomes</taxon>
    </lineage>
</organism>
<protein>
    <submittedName>
        <fullName evidence="2">Unannotated protein</fullName>
    </submittedName>
</protein>
<evidence type="ECO:0000256" key="1">
    <source>
        <dbReference type="SAM" id="MobiDB-lite"/>
    </source>
</evidence>
<gene>
    <name evidence="2" type="ORF">UFOPK3609_02222</name>
</gene>
<proteinExistence type="predicted"/>
<accession>A0A6J7J0I1</accession>
<evidence type="ECO:0000313" key="2">
    <source>
        <dbReference type="EMBL" id="CAB4936144.1"/>
    </source>
</evidence>
<name>A0A6J7J0I1_9ZZZZ</name>
<dbReference type="AlphaFoldDB" id="A0A6J7J0I1"/>
<feature type="region of interest" description="Disordered" evidence="1">
    <location>
        <begin position="48"/>
        <end position="78"/>
    </location>
</feature>
<dbReference type="EMBL" id="CAFBMQ010000458">
    <property type="protein sequence ID" value="CAB4936144.1"/>
    <property type="molecule type" value="Genomic_DNA"/>
</dbReference>
<feature type="compositionally biased region" description="Low complexity" evidence="1">
    <location>
        <begin position="61"/>
        <end position="78"/>
    </location>
</feature>
<dbReference type="AntiFam" id="ANF00122">
    <property type="entry name" value="Shadow ORF (opposite clpB)"/>
</dbReference>